<dbReference type="PANTHER" id="PTHR43735">
    <property type="entry name" value="APOPTOSIS-INDUCING FACTOR 1"/>
    <property type="match status" value="1"/>
</dbReference>
<dbReference type="OMA" id="LPREIQY"/>
<dbReference type="InterPro" id="IPR023753">
    <property type="entry name" value="FAD/NAD-binding_dom"/>
</dbReference>
<dbReference type="STRING" id="1450538.A0A2V5HGA2"/>
<accession>A0A2V5HGA2</accession>
<dbReference type="Pfam" id="PF07992">
    <property type="entry name" value="Pyr_redox_2"/>
    <property type="match status" value="1"/>
</dbReference>
<dbReference type="InterPro" id="IPR036188">
    <property type="entry name" value="FAD/NAD-bd_sf"/>
</dbReference>
<dbReference type="PANTHER" id="PTHR43735:SF3">
    <property type="entry name" value="FERROPTOSIS SUPPRESSOR PROTEIN 1"/>
    <property type="match status" value="1"/>
</dbReference>
<evidence type="ECO:0000256" key="2">
    <source>
        <dbReference type="ARBA" id="ARBA00022630"/>
    </source>
</evidence>
<evidence type="ECO:0000259" key="7">
    <source>
        <dbReference type="Pfam" id="PF07992"/>
    </source>
</evidence>
<comment type="similarity">
    <text evidence="1">Belongs to the FAD-dependent oxidoreductase family.</text>
</comment>
<evidence type="ECO:0000256" key="5">
    <source>
        <dbReference type="SAM" id="MobiDB-lite"/>
    </source>
</evidence>
<dbReference type="PRINTS" id="PR00368">
    <property type="entry name" value="FADPNR"/>
</dbReference>
<feature type="signal peptide" evidence="6">
    <location>
        <begin position="1"/>
        <end position="19"/>
    </location>
</feature>
<dbReference type="Gene3D" id="3.50.50.100">
    <property type="match status" value="1"/>
</dbReference>
<protein>
    <submittedName>
        <fullName evidence="8">FAD/NAD(P)-binding domain-containing protein</fullName>
    </submittedName>
</protein>
<organism evidence="8 9">
    <name type="scientific">Aspergillus violaceofuscus (strain CBS 115571)</name>
    <dbReference type="NCBI Taxonomy" id="1450538"/>
    <lineage>
        <taxon>Eukaryota</taxon>
        <taxon>Fungi</taxon>
        <taxon>Dikarya</taxon>
        <taxon>Ascomycota</taxon>
        <taxon>Pezizomycotina</taxon>
        <taxon>Eurotiomycetes</taxon>
        <taxon>Eurotiomycetidae</taxon>
        <taxon>Eurotiales</taxon>
        <taxon>Aspergillaceae</taxon>
        <taxon>Aspergillus</taxon>
    </lineage>
</organism>
<evidence type="ECO:0000313" key="9">
    <source>
        <dbReference type="Proteomes" id="UP000249829"/>
    </source>
</evidence>
<gene>
    <name evidence="8" type="ORF">BO99DRAFT_401957</name>
</gene>
<dbReference type="Proteomes" id="UP000249829">
    <property type="component" value="Unassembled WGS sequence"/>
</dbReference>
<name>A0A2V5HGA2_ASPV1</name>
<dbReference type="GO" id="GO:0005737">
    <property type="term" value="C:cytoplasm"/>
    <property type="evidence" value="ECO:0007669"/>
    <property type="project" value="TreeGrafter"/>
</dbReference>
<dbReference type="EMBL" id="KZ825126">
    <property type="protein sequence ID" value="PYI20373.1"/>
    <property type="molecule type" value="Genomic_DNA"/>
</dbReference>
<feature type="region of interest" description="Disordered" evidence="5">
    <location>
        <begin position="143"/>
        <end position="164"/>
    </location>
</feature>
<feature type="chain" id="PRO_5015869133" evidence="6">
    <location>
        <begin position="20"/>
        <end position="401"/>
    </location>
</feature>
<keyword evidence="4" id="KW-0560">Oxidoreductase</keyword>
<evidence type="ECO:0000256" key="6">
    <source>
        <dbReference type="SAM" id="SignalP"/>
    </source>
</evidence>
<evidence type="ECO:0000256" key="4">
    <source>
        <dbReference type="ARBA" id="ARBA00023002"/>
    </source>
</evidence>
<evidence type="ECO:0000313" key="8">
    <source>
        <dbReference type="EMBL" id="PYI20373.1"/>
    </source>
</evidence>
<proteinExistence type="inferred from homology"/>
<dbReference type="GO" id="GO:0004174">
    <property type="term" value="F:electron-transferring-flavoprotein dehydrogenase activity"/>
    <property type="evidence" value="ECO:0007669"/>
    <property type="project" value="TreeGrafter"/>
</dbReference>
<evidence type="ECO:0000256" key="3">
    <source>
        <dbReference type="ARBA" id="ARBA00022827"/>
    </source>
</evidence>
<feature type="domain" description="FAD/NAD(P)-binding" evidence="7">
    <location>
        <begin position="3"/>
        <end position="327"/>
    </location>
</feature>
<sequence>MPTVLILGASVAGLPIAHALLKNNTSSSNKTKVILVNPSRDFFWMIAAPRILTKPAAFRAEQYLIPIEPGFSGYPKEEFEFVHGAARAVDFPAKTVSVALSAPASEADGPAARTIEYGYDHLVLATGSTTPSSIATPTESGGHAVLYPFKPPPPSTSPSPPPTSLGDLIATAQSRISQAKRIVIGGAGPIGLETAGELADLPHKPSITLISAAARVLPGSTEGASRSAETQLASKGVYVITRRKVVGYSPEEGVVRLDNGETLSTDVYIPTTGVLPNTSYLPAGVLDEKGWVNVDEELRVRGVPNVYAAGDITSYPARLAQRAGEQAGIVAHNLVVEIGGGGAAAGKRKRFAPGRAMMVVPIGAAGGTGELWFGWVPFVWLVRLVKGRDFFIAKAKSLVYS</sequence>
<reference evidence="8 9" key="1">
    <citation type="submission" date="2018-02" db="EMBL/GenBank/DDBJ databases">
        <title>The genomes of Aspergillus section Nigri reveals drivers in fungal speciation.</title>
        <authorList>
            <consortium name="DOE Joint Genome Institute"/>
            <person name="Vesth T.C."/>
            <person name="Nybo J."/>
            <person name="Theobald S."/>
            <person name="Brandl J."/>
            <person name="Frisvad J.C."/>
            <person name="Nielsen K.F."/>
            <person name="Lyhne E.K."/>
            <person name="Kogle M.E."/>
            <person name="Kuo A."/>
            <person name="Riley R."/>
            <person name="Clum A."/>
            <person name="Nolan M."/>
            <person name="Lipzen A."/>
            <person name="Salamov A."/>
            <person name="Henrissat B."/>
            <person name="Wiebenga A."/>
            <person name="De vries R.P."/>
            <person name="Grigoriev I.V."/>
            <person name="Mortensen U.H."/>
            <person name="Andersen M.R."/>
            <person name="Baker S.E."/>
        </authorList>
    </citation>
    <scope>NUCLEOTIDE SEQUENCE [LARGE SCALE GENOMIC DNA]</scope>
    <source>
        <strain evidence="8 9">CBS 115571</strain>
    </source>
</reference>
<dbReference type="SUPFAM" id="SSF51905">
    <property type="entry name" value="FAD/NAD(P)-binding domain"/>
    <property type="match status" value="2"/>
</dbReference>
<dbReference type="PRINTS" id="PR00411">
    <property type="entry name" value="PNDRDTASEI"/>
</dbReference>
<dbReference type="GO" id="GO:0050660">
    <property type="term" value="F:flavin adenine dinucleotide binding"/>
    <property type="evidence" value="ECO:0007669"/>
    <property type="project" value="TreeGrafter"/>
</dbReference>
<keyword evidence="6" id="KW-0732">Signal</keyword>
<evidence type="ECO:0000256" key="1">
    <source>
        <dbReference type="ARBA" id="ARBA00006442"/>
    </source>
</evidence>
<keyword evidence="2" id="KW-0285">Flavoprotein</keyword>
<dbReference type="AlphaFoldDB" id="A0A2V5HGA2"/>
<keyword evidence="9" id="KW-1185">Reference proteome</keyword>
<keyword evidence="3" id="KW-0274">FAD</keyword>
<feature type="compositionally biased region" description="Pro residues" evidence="5">
    <location>
        <begin position="149"/>
        <end position="163"/>
    </location>
</feature>